<evidence type="ECO:0000256" key="1">
    <source>
        <dbReference type="SAM" id="MobiDB-lite"/>
    </source>
</evidence>
<accession>A0A4D9CPI2</accession>
<organism evidence="2 3">
    <name type="scientific">Nannochloropsis salina CCMP1776</name>
    <dbReference type="NCBI Taxonomy" id="1027361"/>
    <lineage>
        <taxon>Eukaryota</taxon>
        <taxon>Sar</taxon>
        <taxon>Stramenopiles</taxon>
        <taxon>Ochrophyta</taxon>
        <taxon>Eustigmatophyceae</taxon>
        <taxon>Eustigmatales</taxon>
        <taxon>Monodopsidaceae</taxon>
        <taxon>Microchloropsis</taxon>
        <taxon>Microchloropsis salina</taxon>
    </lineage>
</organism>
<dbReference type="EMBL" id="SDOX01000166">
    <property type="protein sequence ID" value="TFJ80404.1"/>
    <property type="molecule type" value="Genomic_DNA"/>
</dbReference>
<keyword evidence="3" id="KW-1185">Reference proteome</keyword>
<protein>
    <submittedName>
        <fullName evidence="2">Uncharacterized protein</fullName>
    </submittedName>
</protein>
<evidence type="ECO:0000313" key="3">
    <source>
        <dbReference type="Proteomes" id="UP000355283"/>
    </source>
</evidence>
<name>A0A4D9CPI2_9STRA</name>
<feature type="region of interest" description="Disordered" evidence="1">
    <location>
        <begin position="1"/>
        <end position="20"/>
    </location>
</feature>
<reference evidence="2" key="1">
    <citation type="submission" date="2019-01" db="EMBL/GenBank/DDBJ databases">
        <title>Nuclear Genome Assembly of the Microalgal Biofuel strain Nannochloropsis salina CCMP1776.</title>
        <authorList>
            <person name="Hovde B."/>
        </authorList>
    </citation>
    <scope>NUCLEOTIDE SEQUENCE [LARGE SCALE GENOMIC DNA]</scope>
    <source>
        <strain evidence="2">CCMP1776</strain>
    </source>
</reference>
<proteinExistence type="predicted"/>
<dbReference type="AlphaFoldDB" id="A0A4D9CPI2"/>
<gene>
    <name evidence="2" type="ORF">NSK_008145</name>
</gene>
<evidence type="ECO:0000313" key="2">
    <source>
        <dbReference type="EMBL" id="TFJ80404.1"/>
    </source>
</evidence>
<sequence>MFGRSNRGLGGNALKRKAGSSRFSLIPSRCRPSQIPSFPPPSSSTFVAPASSLLTVVSPPPSCPIERPTPLLLFPPEASLPSRPSSLLFSSPPSVVSGEETAHSLWAPLIEYFTGRGVTVG</sequence>
<comment type="caution">
    <text evidence="2">The sequence shown here is derived from an EMBL/GenBank/DDBJ whole genome shotgun (WGS) entry which is preliminary data.</text>
</comment>
<dbReference type="Proteomes" id="UP000355283">
    <property type="component" value="Unassembled WGS sequence"/>
</dbReference>